<dbReference type="SUPFAM" id="SSF103473">
    <property type="entry name" value="MFS general substrate transporter"/>
    <property type="match status" value="1"/>
</dbReference>
<dbReference type="InterPro" id="IPR015655">
    <property type="entry name" value="PP2C"/>
</dbReference>
<dbReference type="CDD" id="cd00143">
    <property type="entry name" value="PP2Cc"/>
    <property type="match status" value="1"/>
</dbReference>
<dbReference type="WBParaSite" id="Hba_19318">
    <property type="protein sequence ID" value="Hba_19318"/>
    <property type="gene ID" value="Hba_19318"/>
</dbReference>
<keyword evidence="1" id="KW-0472">Membrane</keyword>
<dbReference type="CDD" id="cd06174">
    <property type="entry name" value="MFS"/>
    <property type="match status" value="1"/>
</dbReference>
<dbReference type="InterPro" id="IPR001932">
    <property type="entry name" value="PPM-type_phosphatase-like_dom"/>
</dbReference>
<organism evidence="3 4">
    <name type="scientific">Heterorhabditis bacteriophora</name>
    <name type="common">Entomopathogenic nematode worm</name>
    <dbReference type="NCBI Taxonomy" id="37862"/>
    <lineage>
        <taxon>Eukaryota</taxon>
        <taxon>Metazoa</taxon>
        <taxon>Ecdysozoa</taxon>
        <taxon>Nematoda</taxon>
        <taxon>Chromadorea</taxon>
        <taxon>Rhabditida</taxon>
        <taxon>Rhabditina</taxon>
        <taxon>Rhabditomorpha</taxon>
        <taxon>Strongyloidea</taxon>
        <taxon>Heterorhabditidae</taxon>
        <taxon>Heterorhabditis</taxon>
    </lineage>
</organism>
<feature type="transmembrane region" description="Helical" evidence="1">
    <location>
        <begin position="595"/>
        <end position="614"/>
    </location>
</feature>
<dbReference type="SMART" id="SM00332">
    <property type="entry name" value="PP2Cc"/>
    <property type="match status" value="1"/>
</dbReference>
<evidence type="ECO:0000259" key="2">
    <source>
        <dbReference type="PROSITE" id="PS51746"/>
    </source>
</evidence>
<accession>A0A1I7XPQ0</accession>
<dbReference type="PROSITE" id="PS51746">
    <property type="entry name" value="PPM_2"/>
    <property type="match status" value="1"/>
</dbReference>
<feature type="transmembrane region" description="Helical" evidence="1">
    <location>
        <begin position="562"/>
        <end position="583"/>
    </location>
</feature>
<proteinExistence type="predicted"/>
<dbReference type="Pfam" id="PF00481">
    <property type="entry name" value="PP2C"/>
    <property type="match status" value="1"/>
</dbReference>
<evidence type="ECO:0000313" key="3">
    <source>
        <dbReference type="Proteomes" id="UP000095283"/>
    </source>
</evidence>
<name>A0A1I7XPQ0_HETBA</name>
<feature type="transmembrane region" description="Helical" evidence="1">
    <location>
        <begin position="384"/>
        <end position="405"/>
    </location>
</feature>
<keyword evidence="1" id="KW-1133">Transmembrane helix</keyword>
<dbReference type="Gene3D" id="1.20.1250.20">
    <property type="entry name" value="MFS general substrate transporter like domains"/>
    <property type="match status" value="1"/>
</dbReference>
<sequence length="682" mass="75400">MSCIGASSSSDSESLSLSQIPIVVAERKPLRTWRLTPDGLVEITENNRQQMGAFLDKPKTAKTNSSGEGNVTEVLKSNGGVLCSKSIALLEEGIKAGFLSLDENIRKRLDTDRSGSTAVCAMVTPTHIIIANLGDSRAVVSRKGERSFGTEDHKVFIPYHDKERERIVGAGGSVMIQRINGSLAVSRAFGDFEYKSVPGLDPCKQLVSPEPDVYVLERQKDKDEFLVVACDGIYDVMENEELCRFVESRLHVCSDLNTVCNDALDACLSKGSRDNMTMIVVCFEGAPCIDHEKVAFEEAWKEEMRKAIEDVISLETGKSTWRPNDEIGIEFVLRQLAQNDSTPRDGPAHMVRSLVDQVSNIASNYIFPVLSLICKYYRWNIFCLGRFFMGCGAGLGFVCATVVLFEMVPYTKRPAHFFVLGLAFAFATLIINVLPLLDANSTQIILFSSLFTGLSGADHCLGVLYLLLKPNENEILKNDHLDFPHEKEPAPSSFPVTLVYALMMLNVTIGVPIILGFSTVIFQNFGVTFFYASIFSTTFPVAQIVLILILHKTLIDRRILIIGGYAVAVFIQTILLLTLIYPYIPSEHAAVAESILLWLLAVVVSVPCNTALCVIGEQFTSPYEQMVFTSRGRAVMWILAAVSTTSFVPMLKTYGLAITFMPYITLSLMLLLLIVKIYPTYP</sequence>
<evidence type="ECO:0000313" key="4">
    <source>
        <dbReference type="WBParaSite" id="Hba_19318"/>
    </source>
</evidence>
<keyword evidence="1" id="KW-0812">Transmembrane</keyword>
<feature type="transmembrane region" description="Helical" evidence="1">
    <location>
        <begin position="528"/>
        <end position="550"/>
    </location>
</feature>
<feature type="domain" description="PPM-type phosphatase" evidence="2">
    <location>
        <begin position="59"/>
        <end position="283"/>
    </location>
</feature>
<feature type="transmembrane region" description="Helical" evidence="1">
    <location>
        <begin position="443"/>
        <end position="468"/>
    </location>
</feature>
<keyword evidence="3" id="KW-1185">Reference proteome</keyword>
<dbReference type="Gene3D" id="3.60.40.10">
    <property type="entry name" value="PPM-type phosphatase domain"/>
    <property type="match status" value="1"/>
</dbReference>
<feature type="transmembrane region" description="Helical" evidence="1">
    <location>
        <begin position="497"/>
        <end position="522"/>
    </location>
</feature>
<dbReference type="PANTHER" id="PTHR47992">
    <property type="entry name" value="PROTEIN PHOSPHATASE"/>
    <property type="match status" value="1"/>
</dbReference>
<dbReference type="GO" id="GO:0004722">
    <property type="term" value="F:protein serine/threonine phosphatase activity"/>
    <property type="evidence" value="ECO:0007669"/>
    <property type="project" value="InterPro"/>
</dbReference>
<dbReference type="Proteomes" id="UP000095283">
    <property type="component" value="Unplaced"/>
</dbReference>
<dbReference type="AlphaFoldDB" id="A0A1I7XPQ0"/>
<dbReference type="InterPro" id="IPR036259">
    <property type="entry name" value="MFS_trans_sf"/>
</dbReference>
<protein>
    <submittedName>
        <fullName evidence="4">PPM-type phosphatase domain-containing protein</fullName>
    </submittedName>
</protein>
<feature type="transmembrane region" description="Helical" evidence="1">
    <location>
        <begin position="417"/>
        <end position="437"/>
    </location>
</feature>
<feature type="transmembrane region" description="Helical" evidence="1">
    <location>
        <begin position="657"/>
        <end position="678"/>
    </location>
</feature>
<dbReference type="FunFam" id="3.60.40.10:FF:000077">
    <property type="entry name" value="Protein phosphatase 1A"/>
    <property type="match status" value="1"/>
</dbReference>
<dbReference type="InterPro" id="IPR036457">
    <property type="entry name" value="PPM-type-like_dom_sf"/>
</dbReference>
<reference evidence="4" key="1">
    <citation type="submission" date="2016-11" db="UniProtKB">
        <authorList>
            <consortium name="WormBaseParasite"/>
        </authorList>
    </citation>
    <scope>IDENTIFICATION</scope>
</reference>
<evidence type="ECO:0000256" key="1">
    <source>
        <dbReference type="SAM" id="Phobius"/>
    </source>
</evidence>
<dbReference type="SUPFAM" id="SSF81606">
    <property type="entry name" value="PP2C-like"/>
    <property type="match status" value="1"/>
</dbReference>